<gene>
    <name evidence="2" type="ORF">CRG98_043206</name>
</gene>
<sequence length="147" mass="16441">MVLRSCQEEPYRQQDSNYCCFLSSHPIPRLMAFFWRHGAAVLSEIRYGVYGSGYARKPEDSGIGWGFSSVSTKDDRMGSRQEVPGAKMSFCIAMNHAWHAFPHTPTSRLRSRPIKPDLSQLPLPTPLPPVSSNHGLLPPPLCLRVSS</sequence>
<dbReference type="Proteomes" id="UP000233551">
    <property type="component" value="Unassembled WGS sequence"/>
</dbReference>
<evidence type="ECO:0000256" key="1">
    <source>
        <dbReference type="SAM" id="MobiDB-lite"/>
    </source>
</evidence>
<dbReference type="AlphaFoldDB" id="A0A2I0HXI8"/>
<name>A0A2I0HXI8_PUNGR</name>
<evidence type="ECO:0000313" key="3">
    <source>
        <dbReference type="Proteomes" id="UP000233551"/>
    </source>
</evidence>
<organism evidence="2 3">
    <name type="scientific">Punica granatum</name>
    <name type="common">Pomegranate</name>
    <dbReference type="NCBI Taxonomy" id="22663"/>
    <lineage>
        <taxon>Eukaryota</taxon>
        <taxon>Viridiplantae</taxon>
        <taxon>Streptophyta</taxon>
        <taxon>Embryophyta</taxon>
        <taxon>Tracheophyta</taxon>
        <taxon>Spermatophyta</taxon>
        <taxon>Magnoliopsida</taxon>
        <taxon>eudicotyledons</taxon>
        <taxon>Gunneridae</taxon>
        <taxon>Pentapetalae</taxon>
        <taxon>rosids</taxon>
        <taxon>malvids</taxon>
        <taxon>Myrtales</taxon>
        <taxon>Lythraceae</taxon>
        <taxon>Punica</taxon>
    </lineage>
</organism>
<feature type="region of interest" description="Disordered" evidence="1">
    <location>
        <begin position="104"/>
        <end position="132"/>
    </location>
</feature>
<evidence type="ECO:0000313" key="2">
    <source>
        <dbReference type="EMBL" id="PKI36424.1"/>
    </source>
</evidence>
<accession>A0A2I0HXI8</accession>
<dbReference type="EMBL" id="PGOL01004867">
    <property type="protein sequence ID" value="PKI36424.1"/>
    <property type="molecule type" value="Genomic_DNA"/>
</dbReference>
<protein>
    <submittedName>
        <fullName evidence="2">Uncharacterized protein</fullName>
    </submittedName>
</protein>
<comment type="caution">
    <text evidence="2">The sequence shown here is derived from an EMBL/GenBank/DDBJ whole genome shotgun (WGS) entry which is preliminary data.</text>
</comment>
<reference evidence="2 3" key="1">
    <citation type="submission" date="2017-11" db="EMBL/GenBank/DDBJ databases">
        <title>De-novo sequencing of pomegranate (Punica granatum L.) genome.</title>
        <authorList>
            <person name="Akparov Z."/>
            <person name="Amiraslanov A."/>
            <person name="Hajiyeva S."/>
            <person name="Abbasov M."/>
            <person name="Kaur K."/>
            <person name="Hamwieh A."/>
            <person name="Solovyev V."/>
            <person name="Salamov A."/>
            <person name="Braich B."/>
            <person name="Kosarev P."/>
            <person name="Mahmoud A."/>
            <person name="Hajiyev E."/>
            <person name="Babayeva S."/>
            <person name="Izzatullayeva V."/>
            <person name="Mammadov A."/>
            <person name="Mammadov A."/>
            <person name="Sharifova S."/>
            <person name="Ojaghi J."/>
            <person name="Eynullazada K."/>
            <person name="Bayramov B."/>
            <person name="Abdulazimova A."/>
            <person name="Shahmuradov I."/>
        </authorList>
    </citation>
    <scope>NUCLEOTIDE SEQUENCE [LARGE SCALE GENOMIC DNA]</scope>
    <source>
        <strain evidence="3">cv. AG2017</strain>
        <tissue evidence="2">Leaf</tissue>
    </source>
</reference>
<keyword evidence="3" id="KW-1185">Reference proteome</keyword>
<proteinExistence type="predicted"/>